<dbReference type="InterPro" id="IPR011992">
    <property type="entry name" value="EF-hand-dom_pair"/>
</dbReference>
<feature type="domain" description="EF-hand" evidence="2">
    <location>
        <begin position="5"/>
        <end position="40"/>
    </location>
</feature>
<reference evidence="3 4" key="1">
    <citation type="journal article" date="2019" name="Genome Biol. Evol.">
        <title>The Rhododendron genome and chromosomal organization provide insight into shared whole-genome duplications across the heath family (Ericaceae).</title>
        <authorList>
            <person name="Soza V.L."/>
            <person name="Lindsley D."/>
            <person name="Waalkes A."/>
            <person name="Ramage E."/>
            <person name="Patwardhan R.P."/>
            <person name="Burton J.N."/>
            <person name="Adey A."/>
            <person name="Kumar A."/>
            <person name="Qiu R."/>
            <person name="Shendure J."/>
            <person name="Hall B."/>
        </authorList>
    </citation>
    <scope>NUCLEOTIDE SEQUENCE [LARGE SCALE GENOMIC DNA]</scope>
    <source>
        <strain evidence="3">RSF 1966-606</strain>
    </source>
</reference>
<dbReference type="InterPro" id="IPR018247">
    <property type="entry name" value="EF_Hand_1_Ca_BS"/>
</dbReference>
<dbReference type="Gene3D" id="1.10.238.10">
    <property type="entry name" value="EF-hand"/>
    <property type="match status" value="1"/>
</dbReference>
<protein>
    <recommendedName>
        <fullName evidence="2">EF-hand domain-containing protein</fullName>
    </recommendedName>
</protein>
<dbReference type="OrthoDB" id="26525at2759"/>
<keyword evidence="1" id="KW-0106">Calcium</keyword>
<dbReference type="PROSITE" id="PS50222">
    <property type="entry name" value="EF_HAND_2"/>
    <property type="match status" value="1"/>
</dbReference>
<dbReference type="EMBL" id="QEFC01001539">
    <property type="protein sequence ID" value="KAE9457074.1"/>
    <property type="molecule type" value="Genomic_DNA"/>
</dbReference>
<feature type="non-terminal residue" evidence="3">
    <location>
        <position position="1"/>
    </location>
</feature>
<keyword evidence="4" id="KW-1185">Reference proteome</keyword>
<name>A0A6A4LL71_9ERIC</name>
<dbReference type="InterPro" id="IPR002048">
    <property type="entry name" value="EF_hand_dom"/>
</dbReference>
<accession>A0A6A4LL71</accession>
<dbReference type="AlphaFoldDB" id="A0A6A4LL71"/>
<dbReference type="GO" id="GO:0005509">
    <property type="term" value="F:calcium ion binding"/>
    <property type="evidence" value="ECO:0007669"/>
    <property type="project" value="InterPro"/>
</dbReference>
<dbReference type="SUPFAM" id="SSF47473">
    <property type="entry name" value="EF-hand"/>
    <property type="match status" value="1"/>
</dbReference>
<evidence type="ECO:0000259" key="2">
    <source>
        <dbReference type="PROSITE" id="PS50222"/>
    </source>
</evidence>
<organism evidence="3 4">
    <name type="scientific">Rhododendron williamsianum</name>
    <dbReference type="NCBI Taxonomy" id="262921"/>
    <lineage>
        <taxon>Eukaryota</taxon>
        <taxon>Viridiplantae</taxon>
        <taxon>Streptophyta</taxon>
        <taxon>Embryophyta</taxon>
        <taxon>Tracheophyta</taxon>
        <taxon>Spermatophyta</taxon>
        <taxon>Magnoliopsida</taxon>
        <taxon>eudicotyledons</taxon>
        <taxon>Gunneridae</taxon>
        <taxon>Pentapetalae</taxon>
        <taxon>asterids</taxon>
        <taxon>Ericales</taxon>
        <taxon>Ericaceae</taxon>
        <taxon>Ericoideae</taxon>
        <taxon>Rhodoreae</taxon>
        <taxon>Rhododendron</taxon>
    </lineage>
</organism>
<proteinExistence type="predicted"/>
<dbReference type="Proteomes" id="UP000428333">
    <property type="component" value="Linkage Group LG06"/>
</dbReference>
<sequence length="119" mass="13060">MGESMSSDEAQSVVTEFDKDGDNLLEFAEFVKLMERESEGKMMILGGLSRCLKLKRVVVAYAKRAAASFESLGEREICSTKPVYERKDVESSKVLVLDDISGAKIANSTLAKTESEGEI</sequence>
<evidence type="ECO:0000313" key="3">
    <source>
        <dbReference type="EMBL" id="KAE9457074.1"/>
    </source>
</evidence>
<evidence type="ECO:0000256" key="1">
    <source>
        <dbReference type="ARBA" id="ARBA00022837"/>
    </source>
</evidence>
<evidence type="ECO:0000313" key="4">
    <source>
        <dbReference type="Proteomes" id="UP000428333"/>
    </source>
</evidence>
<gene>
    <name evidence="3" type="ORF">C3L33_11016</name>
</gene>
<dbReference type="PROSITE" id="PS00018">
    <property type="entry name" value="EF_HAND_1"/>
    <property type="match status" value="1"/>
</dbReference>
<comment type="caution">
    <text evidence="3">The sequence shown here is derived from an EMBL/GenBank/DDBJ whole genome shotgun (WGS) entry which is preliminary data.</text>
</comment>